<feature type="transmembrane region" description="Helical" evidence="1">
    <location>
        <begin position="256"/>
        <end position="281"/>
    </location>
</feature>
<keyword evidence="1" id="KW-1133">Transmembrane helix</keyword>
<evidence type="ECO:0000313" key="3">
    <source>
        <dbReference type="EMBL" id="GII94554.1"/>
    </source>
</evidence>
<feature type="domain" description="Beta-lactamase-related" evidence="2">
    <location>
        <begin position="47"/>
        <end position="114"/>
    </location>
</feature>
<dbReference type="AlphaFoldDB" id="A0A919RM79"/>
<keyword evidence="1" id="KW-0472">Membrane</keyword>
<dbReference type="Proteomes" id="UP000606172">
    <property type="component" value="Unassembled WGS sequence"/>
</dbReference>
<comment type="caution">
    <text evidence="3">The sequence shown here is derived from an EMBL/GenBank/DDBJ whole genome shotgun (WGS) entry which is preliminary data.</text>
</comment>
<sequence length="316" mass="33296">MLLKCKPAVRRALAGWPVAVALVLGSGFPAYATSPDLPQEVGAFADEHLPAQLARHRIPGAAVAVVTKDKQIFTKGYGVADVATRRPVDAEQTVFAPASIGKLITATTVTAATDGTLTTTGAVTHGPAKPRQWLQITPGVFQEKDGYRTIHFREDGLLASENPAGPLQRLAWYELPALHLGVLAVSLAVLLLSALAWPVAFAVRTNRRRPARAPHLAGLPGWTAATLAAVTTASLVALFANFAANQAAYFLGGSPLLAVIQTVPLLAAIATAGAAVTTVLAWRRKWWTRFGRIHLTTVTLAAIAYLAIAAVYNILG</sequence>
<dbReference type="RefSeq" id="WP_204029137.1">
    <property type="nucleotide sequence ID" value="NZ_BOOW01000030.1"/>
</dbReference>
<proteinExistence type="predicted"/>
<keyword evidence="1" id="KW-0812">Transmembrane</keyword>
<dbReference type="InterPro" id="IPR001466">
    <property type="entry name" value="Beta-lactam-related"/>
</dbReference>
<feature type="transmembrane region" description="Helical" evidence="1">
    <location>
        <begin position="293"/>
        <end position="315"/>
    </location>
</feature>
<dbReference type="InterPro" id="IPR012338">
    <property type="entry name" value="Beta-lactam/transpept-like"/>
</dbReference>
<evidence type="ECO:0000256" key="1">
    <source>
        <dbReference type="SAM" id="Phobius"/>
    </source>
</evidence>
<protein>
    <recommendedName>
        <fullName evidence="2">Beta-lactamase-related domain-containing protein</fullName>
    </recommendedName>
</protein>
<dbReference type="Pfam" id="PF00144">
    <property type="entry name" value="Beta-lactamase"/>
    <property type="match status" value="1"/>
</dbReference>
<dbReference type="EMBL" id="BOOW01000030">
    <property type="protein sequence ID" value="GII94554.1"/>
    <property type="molecule type" value="Genomic_DNA"/>
</dbReference>
<dbReference type="SUPFAM" id="SSF56601">
    <property type="entry name" value="beta-lactamase/transpeptidase-like"/>
    <property type="match status" value="1"/>
</dbReference>
<dbReference type="Gene3D" id="3.40.710.10">
    <property type="entry name" value="DD-peptidase/beta-lactamase superfamily"/>
    <property type="match status" value="1"/>
</dbReference>
<reference evidence="3" key="1">
    <citation type="submission" date="2021-01" db="EMBL/GenBank/DDBJ databases">
        <title>Whole genome shotgun sequence of Sinosporangium siamense NBRC 109515.</title>
        <authorList>
            <person name="Komaki H."/>
            <person name="Tamura T."/>
        </authorList>
    </citation>
    <scope>NUCLEOTIDE SEQUENCE</scope>
    <source>
        <strain evidence="3">NBRC 109515</strain>
    </source>
</reference>
<accession>A0A919RM79</accession>
<name>A0A919RM79_9ACTN</name>
<dbReference type="PANTHER" id="PTHR46825:SF9">
    <property type="entry name" value="BETA-LACTAMASE-RELATED DOMAIN-CONTAINING PROTEIN"/>
    <property type="match status" value="1"/>
</dbReference>
<dbReference type="PANTHER" id="PTHR46825">
    <property type="entry name" value="D-ALANYL-D-ALANINE-CARBOXYPEPTIDASE/ENDOPEPTIDASE AMPH"/>
    <property type="match status" value="1"/>
</dbReference>
<evidence type="ECO:0000313" key="4">
    <source>
        <dbReference type="Proteomes" id="UP000606172"/>
    </source>
</evidence>
<evidence type="ECO:0000259" key="2">
    <source>
        <dbReference type="Pfam" id="PF00144"/>
    </source>
</evidence>
<keyword evidence="4" id="KW-1185">Reference proteome</keyword>
<dbReference type="InterPro" id="IPR050491">
    <property type="entry name" value="AmpC-like"/>
</dbReference>
<feature type="transmembrane region" description="Helical" evidence="1">
    <location>
        <begin position="177"/>
        <end position="203"/>
    </location>
</feature>
<feature type="transmembrane region" description="Helical" evidence="1">
    <location>
        <begin position="224"/>
        <end position="244"/>
    </location>
</feature>
<organism evidence="3 4">
    <name type="scientific">Sinosporangium siamense</name>
    <dbReference type="NCBI Taxonomy" id="1367973"/>
    <lineage>
        <taxon>Bacteria</taxon>
        <taxon>Bacillati</taxon>
        <taxon>Actinomycetota</taxon>
        <taxon>Actinomycetes</taxon>
        <taxon>Streptosporangiales</taxon>
        <taxon>Streptosporangiaceae</taxon>
        <taxon>Sinosporangium</taxon>
    </lineage>
</organism>
<gene>
    <name evidence="3" type="ORF">Ssi02_47850</name>
</gene>